<feature type="transmembrane region" description="Helical" evidence="7">
    <location>
        <begin position="518"/>
        <end position="537"/>
    </location>
</feature>
<evidence type="ECO:0000256" key="5">
    <source>
        <dbReference type="ARBA" id="ARBA00023136"/>
    </source>
</evidence>
<accession>M7ALI9</accession>
<feature type="transmembrane region" description="Helical" evidence="7">
    <location>
        <begin position="106"/>
        <end position="124"/>
    </location>
</feature>
<feature type="transmembrane region" description="Helical" evidence="7">
    <location>
        <begin position="136"/>
        <end position="154"/>
    </location>
</feature>
<dbReference type="PANTHER" id="PTHR23320">
    <property type="entry name" value="MEMBRANE-SPANNING 4-DOMAINS SUBFAMILY A MS4A -RELATED"/>
    <property type="match status" value="1"/>
</dbReference>
<keyword evidence="3 7" id="KW-0812">Transmembrane</keyword>
<gene>
    <name evidence="8" type="ORF">UY3_16857</name>
</gene>
<evidence type="ECO:0000313" key="9">
    <source>
        <dbReference type="Proteomes" id="UP000031443"/>
    </source>
</evidence>
<reference evidence="9" key="1">
    <citation type="journal article" date="2013" name="Nat. Genet.">
        <title>The draft genomes of soft-shell turtle and green sea turtle yield insights into the development and evolution of the turtle-specific body plan.</title>
        <authorList>
            <person name="Wang Z."/>
            <person name="Pascual-Anaya J."/>
            <person name="Zadissa A."/>
            <person name="Li W."/>
            <person name="Niimura Y."/>
            <person name="Huang Z."/>
            <person name="Li C."/>
            <person name="White S."/>
            <person name="Xiong Z."/>
            <person name="Fang D."/>
            <person name="Wang B."/>
            <person name="Ming Y."/>
            <person name="Chen Y."/>
            <person name="Zheng Y."/>
            <person name="Kuraku S."/>
            <person name="Pignatelli M."/>
            <person name="Herrero J."/>
            <person name="Beal K."/>
            <person name="Nozawa M."/>
            <person name="Li Q."/>
            <person name="Wang J."/>
            <person name="Zhang H."/>
            <person name="Yu L."/>
            <person name="Shigenobu S."/>
            <person name="Wang J."/>
            <person name="Liu J."/>
            <person name="Flicek P."/>
            <person name="Searle S."/>
            <person name="Wang J."/>
            <person name="Kuratani S."/>
            <person name="Yin Y."/>
            <person name="Aken B."/>
            <person name="Zhang G."/>
            <person name="Irie N."/>
        </authorList>
    </citation>
    <scope>NUCLEOTIDE SEQUENCE [LARGE SCALE GENOMIC DNA]</scope>
</reference>
<feature type="transmembrane region" description="Helical" evidence="7">
    <location>
        <begin position="12"/>
        <end position="37"/>
    </location>
</feature>
<sequence>MLIHSSIAHSSAVFQVKACLVIQIIAATVVMVINFLYMRDLLSYLSFACDLQDQLQNCRVHDQILIYCTGMRGIALFTATLGLCLTFSLAAFGCKAVCYQNSEDDVALLLLVGLLQMAFGVLLAISPCVYRDELHVHFYSAVLLLLAGIITLAADTAHSLALVKACLVINIICTVVVGVINLFYLVDLVYDPRNRYIRCPSSNRLHCRRLYQVLHYCTGMRVIILILTSLGFFVSIALAAFGCKAVCRQNSADDVPVATLTNVPASHEATAEPEPVVSEGPTAQGIGSGFLNLHLDLIQLFIATQQRWRWWSTGQAIQIIVALIHLGLGGILFFSSKESVPLCMASWYPFWGAALFIISGSLSAAAATATNITEGLEAGSNMLNAISFLASLAGGIMLGIDLINICILNKYKVSIPILDKIHLVRFLLPHRCEESPIPWDYCQSIGSYKTTIQIMMGFMHIGFGIVLTTITNVYTSVFVIGEIPFLGGVSFIISGCLSIGAEKSPTECAVKGSQTMNVISAIFALLGIVAFIIDLNINGLYHSNYDYYNYLVMAGNGISIVLLIFTILEFCIAVATALFWCRATRLNSHESMLIVPNTIRADLIVPTAELPHPPTYNDAAYDPKNQSEWEAQERT</sequence>
<evidence type="ECO:0000256" key="2">
    <source>
        <dbReference type="ARBA" id="ARBA00009565"/>
    </source>
</evidence>
<feature type="region of interest" description="Disordered" evidence="6">
    <location>
        <begin position="614"/>
        <end position="635"/>
    </location>
</feature>
<keyword evidence="5 7" id="KW-0472">Membrane</keyword>
<dbReference type="InterPro" id="IPR030417">
    <property type="entry name" value="MS4A"/>
</dbReference>
<feature type="transmembrane region" description="Helical" evidence="7">
    <location>
        <begin position="557"/>
        <end position="581"/>
    </location>
</feature>
<feature type="transmembrane region" description="Helical" evidence="7">
    <location>
        <begin position="74"/>
        <end position="94"/>
    </location>
</feature>
<dbReference type="AlphaFoldDB" id="M7ALI9"/>
<keyword evidence="4 7" id="KW-1133">Transmembrane helix</keyword>
<evidence type="ECO:0000256" key="1">
    <source>
        <dbReference type="ARBA" id="ARBA00004141"/>
    </source>
</evidence>
<dbReference type="GO" id="GO:0005886">
    <property type="term" value="C:plasma membrane"/>
    <property type="evidence" value="ECO:0007669"/>
    <property type="project" value="TreeGrafter"/>
</dbReference>
<feature type="transmembrane region" description="Helical" evidence="7">
    <location>
        <begin position="386"/>
        <end position="408"/>
    </location>
</feature>
<dbReference type="eggNOG" id="ENOG502TE36">
    <property type="taxonomic scope" value="Eukaryota"/>
</dbReference>
<dbReference type="InterPro" id="IPR007237">
    <property type="entry name" value="CD20-like"/>
</dbReference>
<feature type="compositionally biased region" description="Basic and acidic residues" evidence="6">
    <location>
        <begin position="625"/>
        <end position="635"/>
    </location>
</feature>
<keyword evidence="9" id="KW-1185">Reference proteome</keyword>
<feature type="transmembrane region" description="Helical" evidence="7">
    <location>
        <begin position="454"/>
        <end position="471"/>
    </location>
</feature>
<dbReference type="PANTHER" id="PTHR23320:SF155">
    <property type="entry name" value="MEMBRANE-SPANNING 4-DOMAINS SUBFAMILY A MEMBER 8"/>
    <property type="match status" value="1"/>
</dbReference>
<protein>
    <submittedName>
        <fullName evidence="8">Membrane-spanning 4-domains subfamily A member 12</fullName>
    </submittedName>
</protein>
<feature type="transmembrane region" description="Helical" evidence="7">
    <location>
        <begin position="222"/>
        <end position="241"/>
    </location>
</feature>
<evidence type="ECO:0000256" key="4">
    <source>
        <dbReference type="ARBA" id="ARBA00022989"/>
    </source>
</evidence>
<comment type="similarity">
    <text evidence="2">Belongs to the MS4A family.</text>
</comment>
<name>M7ALI9_CHEMY</name>
<dbReference type="Pfam" id="PF04103">
    <property type="entry name" value="CD20"/>
    <property type="match status" value="2"/>
</dbReference>
<comment type="subcellular location">
    <subcellularLocation>
        <location evidence="1">Membrane</location>
        <topology evidence="1">Multi-pass membrane protein</topology>
    </subcellularLocation>
</comment>
<dbReference type="EMBL" id="KB584216">
    <property type="protein sequence ID" value="EMP26066.1"/>
    <property type="molecule type" value="Genomic_DNA"/>
</dbReference>
<feature type="transmembrane region" description="Helical" evidence="7">
    <location>
        <begin position="347"/>
        <end position="366"/>
    </location>
</feature>
<dbReference type="Proteomes" id="UP000031443">
    <property type="component" value="Unassembled WGS sequence"/>
</dbReference>
<evidence type="ECO:0000256" key="7">
    <source>
        <dbReference type="SAM" id="Phobius"/>
    </source>
</evidence>
<feature type="transmembrane region" description="Helical" evidence="7">
    <location>
        <begin position="477"/>
        <end position="497"/>
    </location>
</feature>
<dbReference type="GO" id="GO:0007166">
    <property type="term" value="P:cell surface receptor signaling pathway"/>
    <property type="evidence" value="ECO:0007669"/>
    <property type="project" value="TreeGrafter"/>
</dbReference>
<evidence type="ECO:0000256" key="6">
    <source>
        <dbReference type="SAM" id="MobiDB-lite"/>
    </source>
</evidence>
<feature type="transmembrane region" description="Helical" evidence="7">
    <location>
        <begin position="160"/>
        <end position="186"/>
    </location>
</feature>
<organism evidence="8 9">
    <name type="scientific">Chelonia mydas</name>
    <name type="common">Green sea-turtle</name>
    <name type="synonym">Chelonia agassizi</name>
    <dbReference type="NCBI Taxonomy" id="8469"/>
    <lineage>
        <taxon>Eukaryota</taxon>
        <taxon>Metazoa</taxon>
        <taxon>Chordata</taxon>
        <taxon>Craniata</taxon>
        <taxon>Vertebrata</taxon>
        <taxon>Euteleostomi</taxon>
        <taxon>Archelosauria</taxon>
        <taxon>Testudinata</taxon>
        <taxon>Testudines</taxon>
        <taxon>Cryptodira</taxon>
        <taxon>Durocryptodira</taxon>
        <taxon>Americhelydia</taxon>
        <taxon>Chelonioidea</taxon>
        <taxon>Cheloniidae</taxon>
        <taxon>Chelonia</taxon>
    </lineage>
</organism>
<feature type="transmembrane region" description="Helical" evidence="7">
    <location>
        <begin position="316"/>
        <end position="335"/>
    </location>
</feature>
<proteinExistence type="inferred from homology"/>
<evidence type="ECO:0000313" key="8">
    <source>
        <dbReference type="EMBL" id="EMP26066.1"/>
    </source>
</evidence>
<evidence type="ECO:0000256" key="3">
    <source>
        <dbReference type="ARBA" id="ARBA00022692"/>
    </source>
</evidence>